<organism evidence="3">
    <name type="scientific">Entomoneis paludosa</name>
    <dbReference type="NCBI Taxonomy" id="265537"/>
    <lineage>
        <taxon>Eukaryota</taxon>
        <taxon>Sar</taxon>
        <taxon>Stramenopiles</taxon>
        <taxon>Ochrophyta</taxon>
        <taxon>Bacillariophyta</taxon>
        <taxon>Bacillariophyceae</taxon>
        <taxon>Bacillariophycidae</taxon>
        <taxon>Entomoneidaceae</taxon>
        <taxon>Entomoneis</taxon>
    </lineage>
</organism>
<protein>
    <recommendedName>
        <fullName evidence="2">DUF6824 domain-containing protein</fullName>
    </recommendedName>
</protein>
<evidence type="ECO:0000256" key="1">
    <source>
        <dbReference type="SAM" id="MobiDB-lite"/>
    </source>
</evidence>
<evidence type="ECO:0000259" key="2">
    <source>
        <dbReference type="Pfam" id="PF20710"/>
    </source>
</evidence>
<reference evidence="3" key="1">
    <citation type="submission" date="2021-01" db="EMBL/GenBank/DDBJ databases">
        <authorList>
            <person name="Corre E."/>
            <person name="Pelletier E."/>
            <person name="Niang G."/>
            <person name="Scheremetjew M."/>
            <person name="Finn R."/>
            <person name="Kale V."/>
            <person name="Holt S."/>
            <person name="Cochrane G."/>
            <person name="Meng A."/>
            <person name="Brown T."/>
            <person name="Cohen L."/>
        </authorList>
    </citation>
    <scope>NUCLEOTIDE SEQUENCE</scope>
    <source>
        <strain evidence="3">CCMP125</strain>
    </source>
</reference>
<dbReference type="Pfam" id="PF20710">
    <property type="entry name" value="DUF6824"/>
    <property type="match status" value="1"/>
</dbReference>
<dbReference type="EMBL" id="HBHT01014621">
    <property type="protein sequence ID" value="CAD9960776.1"/>
    <property type="molecule type" value="Transcribed_RNA"/>
</dbReference>
<proteinExistence type="predicted"/>
<gene>
    <name evidence="3" type="ORF">APAL1065_LOCUS9769</name>
</gene>
<dbReference type="AlphaFoldDB" id="A0A7S2Y926"/>
<feature type="domain" description="DUF6824" evidence="2">
    <location>
        <begin position="53"/>
        <end position="116"/>
    </location>
</feature>
<sequence>MVIKQRETSGRIKTRDLKAPATATTAIRQTKHRIHFIPQEESGGFFAPKVGQDVILGRGETVKVFNEHYRELTRAFASAYHACVSKDLKRRLAVEICTIIKARGGRFLLTTKRGGESSRYSTGNAATCGGAMSELTQAASVRKTMKALKDAKRHGGLAVQVSSRSTRSIRGRKALVRQQQAVLSDHNNGESPPLKEAAALDAGTKKGNEILRCDQSNMSYGTFDSSSSSDGPSEDDEDECGSLSSSFLSAGAASFDESWPEEMSAFLQYCFDADYANDSERPLQQEAV</sequence>
<name>A0A7S2Y926_9STRA</name>
<dbReference type="InterPro" id="IPR049227">
    <property type="entry name" value="DUF6824"/>
</dbReference>
<accession>A0A7S2Y926</accession>
<feature type="region of interest" description="Disordered" evidence="1">
    <location>
        <begin position="221"/>
        <end position="244"/>
    </location>
</feature>
<evidence type="ECO:0000313" key="3">
    <source>
        <dbReference type="EMBL" id="CAD9960776.1"/>
    </source>
</evidence>